<sequence>LSGQAEELQSKLDEDKEKDPDIDKFKEALYKIDWGKEALREIKIPDPVEEVRKVIKALETYVEELEEEAEE</sequence>
<name>X1TJQ8_9ZZZZ</name>
<evidence type="ECO:0000313" key="1">
    <source>
        <dbReference type="EMBL" id="GAJ05479.1"/>
    </source>
</evidence>
<organism evidence="1">
    <name type="scientific">marine sediment metagenome</name>
    <dbReference type="NCBI Taxonomy" id="412755"/>
    <lineage>
        <taxon>unclassified sequences</taxon>
        <taxon>metagenomes</taxon>
        <taxon>ecological metagenomes</taxon>
    </lineage>
</organism>
<accession>X1TJQ8</accession>
<reference evidence="1" key="1">
    <citation type="journal article" date="2014" name="Front. Microbiol.">
        <title>High frequency of phylogenetically diverse reductive dehalogenase-homologous genes in deep subseafloor sedimentary metagenomes.</title>
        <authorList>
            <person name="Kawai M."/>
            <person name="Futagami T."/>
            <person name="Toyoda A."/>
            <person name="Takaki Y."/>
            <person name="Nishi S."/>
            <person name="Hori S."/>
            <person name="Arai W."/>
            <person name="Tsubouchi T."/>
            <person name="Morono Y."/>
            <person name="Uchiyama I."/>
            <person name="Ito T."/>
            <person name="Fujiyama A."/>
            <person name="Inagaki F."/>
            <person name="Takami H."/>
        </authorList>
    </citation>
    <scope>NUCLEOTIDE SEQUENCE</scope>
    <source>
        <strain evidence="1">Expedition CK06-06</strain>
    </source>
</reference>
<protein>
    <submittedName>
        <fullName evidence="1">Uncharacterized protein</fullName>
    </submittedName>
</protein>
<dbReference type="AlphaFoldDB" id="X1TJQ8"/>
<comment type="caution">
    <text evidence="1">The sequence shown here is derived from an EMBL/GenBank/DDBJ whole genome shotgun (WGS) entry which is preliminary data.</text>
</comment>
<dbReference type="EMBL" id="BARW01027757">
    <property type="protein sequence ID" value="GAJ05479.1"/>
    <property type="molecule type" value="Genomic_DNA"/>
</dbReference>
<feature type="non-terminal residue" evidence="1">
    <location>
        <position position="1"/>
    </location>
</feature>
<proteinExistence type="predicted"/>
<gene>
    <name evidence="1" type="ORF">S12H4_44972</name>
</gene>